<proteinExistence type="predicted"/>
<dbReference type="GO" id="GO:0051920">
    <property type="term" value="F:peroxiredoxin activity"/>
    <property type="evidence" value="ECO:0007669"/>
    <property type="project" value="InterPro"/>
</dbReference>
<feature type="domain" description="Carboxymuconolactone decarboxylase-like" evidence="1">
    <location>
        <begin position="43"/>
        <end position="101"/>
    </location>
</feature>
<dbReference type="PANTHER" id="PTHR35446">
    <property type="entry name" value="SI:CH211-175M2.5"/>
    <property type="match status" value="1"/>
</dbReference>
<organism evidence="2">
    <name type="scientific">hydrothermal vent metagenome</name>
    <dbReference type="NCBI Taxonomy" id="652676"/>
    <lineage>
        <taxon>unclassified sequences</taxon>
        <taxon>metagenomes</taxon>
        <taxon>ecological metagenomes</taxon>
    </lineage>
</organism>
<gene>
    <name evidence="2" type="ORF">MNBD_PLANCTO02-2359</name>
</gene>
<accession>A0A3B1DME6</accession>
<reference evidence="2" key="1">
    <citation type="submission" date="2018-06" db="EMBL/GenBank/DDBJ databases">
        <authorList>
            <person name="Zhirakovskaya E."/>
        </authorList>
    </citation>
    <scope>NUCLEOTIDE SEQUENCE</scope>
</reference>
<evidence type="ECO:0000313" key="2">
    <source>
        <dbReference type="EMBL" id="VAX37254.1"/>
    </source>
</evidence>
<dbReference type="Gene3D" id="1.20.1290.10">
    <property type="entry name" value="AhpD-like"/>
    <property type="match status" value="1"/>
</dbReference>
<dbReference type="InterPro" id="IPR029032">
    <property type="entry name" value="AhpD-like"/>
</dbReference>
<dbReference type="Pfam" id="PF02627">
    <property type="entry name" value="CMD"/>
    <property type="match status" value="1"/>
</dbReference>
<dbReference type="AlphaFoldDB" id="A0A3B1DME6"/>
<dbReference type="PANTHER" id="PTHR35446:SF3">
    <property type="entry name" value="CMD DOMAIN-CONTAINING PROTEIN"/>
    <property type="match status" value="1"/>
</dbReference>
<evidence type="ECO:0000259" key="1">
    <source>
        <dbReference type="Pfam" id="PF02627"/>
    </source>
</evidence>
<dbReference type="InterPro" id="IPR003779">
    <property type="entry name" value="CMD-like"/>
</dbReference>
<name>A0A3B1DME6_9ZZZZ</name>
<dbReference type="EMBL" id="UOGL01000111">
    <property type="protein sequence ID" value="VAX37254.1"/>
    <property type="molecule type" value="Genomic_DNA"/>
</dbReference>
<dbReference type="SUPFAM" id="SSF69118">
    <property type="entry name" value="AhpD-like"/>
    <property type="match status" value="1"/>
</dbReference>
<sequence>MATFTVHTKETASEEGQDILAKVEENYGFIPNLLGVLVEAPIAAEAYFHLIQGLYRSSLTPTERHVVWFAINYEHECEYCMAAHTAIAKMEEIAEEVIKATRNGNPYDDSRLEHLRKFTQSIVVNRGEISTEEVDQFLEQNFTRQNVLEIVTAVASKVLSNYTNHIAKTPLDEAFATCAWKK</sequence>
<protein>
    <submittedName>
        <fullName evidence="2">Macrophage infectivity potentiator-related protein</fullName>
    </submittedName>
</protein>